<evidence type="ECO:0000256" key="1">
    <source>
        <dbReference type="ARBA" id="ARBA00009500"/>
    </source>
</evidence>
<dbReference type="PANTHER" id="PTHR11461:SF165">
    <property type="entry name" value="ALPHA-1-ANTITRYPSIN"/>
    <property type="match status" value="1"/>
</dbReference>
<evidence type="ECO:0000256" key="3">
    <source>
        <dbReference type="ARBA" id="ARBA00022729"/>
    </source>
</evidence>
<dbReference type="GO" id="GO:0005615">
    <property type="term" value="C:extracellular space"/>
    <property type="evidence" value="ECO:0007669"/>
    <property type="project" value="InterPro"/>
</dbReference>
<dbReference type="Gene3D" id="2.30.39.10">
    <property type="entry name" value="Alpha-1-antitrypsin, domain 1"/>
    <property type="match status" value="1"/>
</dbReference>
<dbReference type="Ensembl" id="ENSSSCT00070001761.1">
    <property type="protein sequence ID" value="ENSSSCP00070001479.1"/>
    <property type="gene ID" value="ENSSSCG00070000923.1"/>
</dbReference>
<keyword evidence="2" id="KW-0646">Protease inhibitor</keyword>
<sequence length="121" mass="13509">IKTNFGRVVINLRMPRFVISGTYDLKSLLGNLGITKVFSDEADLSGVTEEQQPLKLSKALHKAVLDLSENGTDHGGDILSKDTRWSNHQTISFNMPFLILIKDENTNIPLFMGRVVNPLQN</sequence>
<dbReference type="Proteomes" id="UP000314985">
    <property type="component" value="Chromosome 7"/>
</dbReference>
<dbReference type="Gene3D" id="2.10.310.10">
    <property type="entry name" value="Serpins superfamily"/>
    <property type="match status" value="1"/>
</dbReference>
<organism evidence="7 8">
    <name type="scientific">Sus scrofa</name>
    <name type="common">Pig</name>
    <dbReference type="NCBI Taxonomy" id="9823"/>
    <lineage>
        <taxon>Eukaryota</taxon>
        <taxon>Metazoa</taxon>
        <taxon>Chordata</taxon>
        <taxon>Craniata</taxon>
        <taxon>Vertebrata</taxon>
        <taxon>Euteleostomi</taxon>
        <taxon>Mammalia</taxon>
        <taxon>Eutheria</taxon>
        <taxon>Laurasiatheria</taxon>
        <taxon>Artiodactyla</taxon>
        <taxon>Suina</taxon>
        <taxon>Suidae</taxon>
        <taxon>Sus</taxon>
    </lineage>
</organism>
<dbReference type="InterPro" id="IPR000215">
    <property type="entry name" value="Serpin_fam"/>
</dbReference>
<feature type="domain" description="Serpin" evidence="6">
    <location>
        <begin position="10"/>
        <end position="118"/>
    </location>
</feature>
<dbReference type="InterPro" id="IPR036186">
    <property type="entry name" value="Serpin_sf"/>
</dbReference>
<dbReference type="InterPro" id="IPR042185">
    <property type="entry name" value="Serpin_sf_2"/>
</dbReference>
<evidence type="ECO:0000313" key="7">
    <source>
        <dbReference type="Ensembl" id="ENSSSCP00070001479.1"/>
    </source>
</evidence>
<accession>A0A4X1SGS6</accession>
<dbReference type="InterPro" id="IPR023796">
    <property type="entry name" value="Serpin_dom"/>
</dbReference>
<evidence type="ECO:0000313" key="8">
    <source>
        <dbReference type="Proteomes" id="UP000314985"/>
    </source>
</evidence>
<evidence type="ECO:0000256" key="5">
    <source>
        <dbReference type="ARBA" id="ARBA00023180"/>
    </source>
</evidence>
<dbReference type="SUPFAM" id="SSF56574">
    <property type="entry name" value="Serpins"/>
    <property type="match status" value="1"/>
</dbReference>
<evidence type="ECO:0000256" key="2">
    <source>
        <dbReference type="ARBA" id="ARBA00022690"/>
    </source>
</evidence>
<name>A0A4X1SGS6_PIG</name>
<dbReference type="Pfam" id="PF00079">
    <property type="entry name" value="Serpin"/>
    <property type="match status" value="1"/>
</dbReference>
<proteinExistence type="inferred from homology"/>
<evidence type="ECO:0000256" key="4">
    <source>
        <dbReference type="ARBA" id="ARBA00022900"/>
    </source>
</evidence>
<keyword evidence="4" id="KW-0722">Serine protease inhibitor</keyword>
<protein>
    <recommendedName>
        <fullName evidence="6">Serpin domain-containing protein</fullName>
    </recommendedName>
</protein>
<comment type="similarity">
    <text evidence="1">Belongs to the serpin family.</text>
</comment>
<dbReference type="InterPro" id="IPR042178">
    <property type="entry name" value="Serpin_sf_1"/>
</dbReference>
<dbReference type="FunFam" id="2.10.310.10:FF:000001">
    <property type="entry name" value="Serpin family A member 1"/>
    <property type="match status" value="1"/>
</dbReference>
<keyword evidence="3" id="KW-0732">Signal</keyword>
<dbReference type="Gene3D" id="3.30.497.10">
    <property type="entry name" value="Antithrombin, subunit I, domain 2"/>
    <property type="match status" value="1"/>
</dbReference>
<dbReference type="AlphaFoldDB" id="A0A4X1SGS6"/>
<evidence type="ECO:0000259" key="6">
    <source>
        <dbReference type="Pfam" id="PF00079"/>
    </source>
</evidence>
<reference evidence="7 8" key="1">
    <citation type="submission" date="2017-08" db="EMBL/GenBank/DDBJ databases">
        <title>USMARCv1.0.</title>
        <authorList>
            <person name="Hannum G.I."/>
            <person name="Koren S."/>
            <person name="Schroeder S.G."/>
            <person name="Chin S.C."/>
            <person name="Nonneman D.J."/>
            <person name="Becker S.A."/>
            <person name="Rosen B.D."/>
            <person name="Bickhart D.M."/>
            <person name="Putnam N.H."/>
            <person name="Green R.E."/>
            <person name="Tuggle C.K."/>
            <person name="Liu H."/>
            <person name="Rohrer G.A."/>
            <person name="Warr A."/>
            <person name="Hall R."/>
            <person name="Kim K."/>
            <person name="Hume D.A."/>
            <person name="Talbot R."/>
            <person name="Chow W."/>
            <person name="Howe K."/>
            <person name="Schwartz A.S."/>
            <person name="Watson M."/>
            <person name="Archibald A.L."/>
            <person name="Phillippy A.M."/>
            <person name="Smith T.P.L."/>
        </authorList>
    </citation>
    <scope>NUCLEOTIDE SEQUENCE [LARGE SCALE GENOMIC DNA]</scope>
</reference>
<dbReference type="GO" id="GO:0004867">
    <property type="term" value="F:serine-type endopeptidase inhibitor activity"/>
    <property type="evidence" value="ECO:0007669"/>
    <property type="project" value="UniProtKB-KW"/>
</dbReference>
<keyword evidence="5" id="KW-0325">Glycoprotein</keyword>
<dbReference type="PANTHER" id="PTHR11461">
    <property type="entry name" value="SERINE PROTEASE INHIBITOR, SERPIN"/>
    <property type="match status" value="1"/>
</dbReference>
<reference evidence="7" key="2">
    <citation type="submission" date="2025-08" db="UniProtKB">
        <authorList>
            <consortium name="Ensembl"/>
        </authorList>
    </citation>
    <scope>IDENTIFICATION</scope>
</reference>